<evidence type="ECO:0000313" key="3">
    <source>
        <dbReference type="EMBL" id="KAK9126837.1"/>
    </source>
</evidence>
<feature type="domain" description="PWWP" evidence="2">
    <location>
        <begin position="1054"/>
        <end position="1072"/>
    </location>
</feature>
<feature type="region of interest" description="Disordered" evidence="1">
    <location>
        <begin position="434"/>
        <end position="475"/>
    </location>
</feature>
<proteinExistence type="predicted"/>
<feature type="region of interest" description="Disordered" evidence="1">
    <location>
        <begin position="817"/>
        <end position="845"/>
    </location>
</feature>
<feature type="compositionally biased region" description="Basic and acidic residues" evidence="1">
    <location>
        <begin position="543"/>
        <end position="556"/>
    </location>
</feature>
<organism evidence="3 4">
    <name type="scientific">Stephania cephalantha</name>
    <dbReference type="NCBI Taxonomy" id="152367"/>
    <lineage>
        <taxon>Eukaryota</taxon>
        <taxon>Viridiplantae</taxon>
        <taxon>Streptophyta</taxon>
        <taxon>Embryophyta</taxon>
        <taxon>Tracheophyta</taxon>
        <taxon>Spermatophyta</taxon>
        <taxon>Magnoliopsida</taxon>
        <taxon>Ranunculales</taxon>
        <taxon>Menispermaceae</taxon>
        <taxon>Menispermoideae</taxon>
        <taxon>Cissampelideae</taxon>
        <taxon>Stephania</taxon>
    </lineage>
</organism>
<protein>
    <recommendedName>
        <fullName evidence="2">PWWP domain-containing protein</fullName>
    </recommendedName>
</protein>
<dbReference type="Gene3D" id="2.30.30.140">
    <property type="match status" value="1"/>
</dbReference>
<dbReference type="CDD" id="cd05162">
    <property type="entry name" value="PWWP"/>
    <property type="match status" value="1"/>
</dbReference>
<feature type="region of interest" description="Disordered" evidence="1">
    <location>
        <begin position="49"/>
        <end position="193"/>
    </location>
</feature>
<evidence type="ECO:0000256" key="1">
    <source>
        <dbReference type="SAM" id="MobiDB-lite"/>
    </source>
</evidence>
<feature type="compositionally biased region" description="Basic and acidic residues" evidence="1">
    <location>
        <begin position="121"/>
        <end position="139"/>
    </location>
</feature>
<evidence type="ECO:0000259" key="2">
    <source>
        <dbReference type="PROSITE" id="PS50812"/>
    </source>
</evidence>
<accession>A0AAP0J398</accession>
<reference evidence="3 4" key="1">
    <citation type="submission" date="2024-01" db="EMBL/GenBank/DDBJ databases">
        <title>Genome assemblies of Stephania.</title>
        <authorList>
            <person name="Yang L."/>
        </authorList>
    </citation>
    <scope>NUCLEOTIDE SEQUENCE [LARGE SCALE GENOMIC DNA]</scope>
    <source>
        <strain evidence="3">JXDWG</strain>
        <tissue evidence="3">Leaf</tissue>
    </source>
</reference>
<dbReference type="Proteomes" id="UP001419268">
    <property type="component" value="Unassembled WGS sequence"/>
</dbReference>
<feature type="compositionally biased region" description="Polar residues" evidence="1">
    <location>
        <begin position="174"/>
        <end position="188"/>
    </location>
</feature>
<keyword evidence="4" id="KW-1185">Reference proteome</keyword>
<feature type="compositionally biased region" description="Acidic residues" evidence="1">
    <location>
        <begin position="78"/>
        <end position="94"/>
    </location>
</feature>
<dbReference type="InterPro" id="IPR053063">
    <property type="entry name" value="PWWP_domain_containing_PDP"/>
</dbReference>
<evidence type="ECO:0000313" key="4">
    <source>
        <dbReference type="Proteomes" id="UP001419268"/>
    </source>
</evidence>
<dbReference type="PROSITE" id="PS50812">
    <property type="entry name" value="PWWP"/>
    <property type="match status" value="1"/>
</dbReference>
<comment type="caution">
    <text evidence="3">The sequence shown here is derived from an EMBL/GenBank/DDBJ whole genome shotgun (WGS) entry which is preliminary data.</text>
</comment>
<dbReference type="InterPro" id="IPR000313">
    <property type="entry name" value="PWWP_dom"/>
</dbReference>
<dbReference type="Pfam" id="PF00855">
    <property type="entry name" value="PWWP"/>
    <property type="match status" value="1"/>
</dbReference>
<name>A0AAP0J398_9MAGN</name>
<feature type="region of interest" description="Disordered" evidence="1">
    <location>
        <begin position="305"/>
        <end position="331"/>
    </location>
</feature>
<sequence length="1108" mass="118509">MSAISEKDLDLNAKARALDDQDEVVRVSEVSEHLVAEIGCSVAETLAEEGIRVSDGDELGSGDAGGGEGSGEVIADSVVEESATEMEGDDDDDGDARRETENQASGDVLEERPLSPPVKDQILDGERDDSAVDERKEAVDDGNGVVSTSSVDAGEKCVSQCVEESSNEEPRVTTVGSDSAPEASNVSETEGAVASARNVVEAVSAQVAVESVGGSGSGSGSIASELNSDVQLEECVAVVDKELEGRNEVTGTENSSEITEPVTEQVHVFVAGEIGNVDTEKVSESREECSHIDALDKEISCAEETQRDKAGVAGSDGESLPNGEHLSDNKDIKEEKASDVAEIASAQVHGDENMVPHIAEEKLIGDAAANESYAVVTPESLVGKTGEVVATEFALPDDVKVSGTRSEILESSSTLISCTTSVENTGSLEVEESVQNVESFTEEESPRRDECASPQTVKDETVSVQVDKDESTNSLPVEGNLREEAREILTSLESDMSQTNGSHVQVVSGTDSCHDFVSAGPLGNDKSNSETDMSVSYTPIGEEQKVGTEPQGEVRTESQGVDNSTLIDNSLVSQHEEVSGEQTVIMNNLDTSEIGDGISEINAVEGNTSLVNESHRLEDEVLERSTNSCLHEHSSIEENAHAHADEMKHASATEVVLSATSEVGGEGELNPPLVEDSQNMEASVPVDLDVQVKFANECPESVSAAFIPSEDEFDSTQVIAAASDSEKDVTMSEVELAKELGLDGEGQELANESVRVEGELEITDLPKKESQQVVEQVAAKEELSMVKDEVSVADDLDCTSPDSKKSQMLEDTAVGSAEALPNEGLSSPRNIPEKGVDQESEALGNEVVPCEDIKTNIYAGEENRDEGTFNVHGENEPVSAFAAKSIGTLEVRDSEGCTLSNSGENADDFEIDNASIKQHEQQIAESHMSEFGDPQVDGTGQMVTEDLESFPEAEGVLNADDDVLKEDDITQLYEFVDTECSVPEHFDDNAVDGVKQVFPDENKDSEIAFQDAGFHQLNGEEAQCIESETLEPESDSEFCAKYLLLPEKEGEFSVSDLVWGKVKSHPWWPGQIFDPSDASEQALRYQKKTASWSRTLEIKHLLGMILMR</sequence>
<gene>
    <name evidence="3" type="ORF">Scep_015683</name>
</gene>
<dbReference type="PANTHER" id="PTHR42851:SF4">
    <property type="entry name" value="PWWP DOMAIN-CONTAINING PROTEIN"/>
    <property type="match status" value="1"/>
</dbReference>
<dbReference type="EMBL" id="JBBNAG010000006">
    <property type="protein sequence ID" value="KAK9126837.1"/>
    <property type="molecule type" value="Genomic_DNA"/>
</dbReference>
<dbReference type="AlphaFoldDB" id="A0AAP0J398"/>
<dbReference type="SUPFAM" id="SSF63748">
    <property type="entry name" value="Tudor/PWWP/MBT"/>
    <property type="match status" value="1"/>
</dbReference>
<feature type="region of interest" description="Disordered" evidence="1">
    <location>
        <begin position="543"/>
        <end position="564"/>
    </location>
</feature>
<dbReference type="PANTHER" id="PTHR42851">
    <property type="entry name" value="ALDOLASE-RELATED"/>
    <property type="match status" value="1"/>
</dbReference>
<feature type="compositionally biased region" description="Basic and acidic residues" evidence="1">
    <location>
        <begin position="444"/>
        <end position="471"/>
    </location>
</feature>